<feature type="chain" id="PRO_5019737734" evidence="1">
    <location>
        <begin position="23"/>
        <end position="150"/>
    </location>
</feature>
<dbReference type="Gene3D" id="2.70.70.10">
    <property type="entry name" value="Glucose Permease (Domain IIA)"/>
    <property type="match status" value="1"/>
</dbReference>
<evidence type="ECO:0000256" key="1">
    <source>
        <dbReference type="SAM" id="SignalP"/>
    </source>
</evidence>
<dbReference type="InterPro" id="IPR016047">
    <property type="entry name" value="M23ase_b-sheet_dom"/>
</dbReference>
<feature type="signal peptide" evidence="1">
    <location>
        <begin position="1"/>
        <end position="22"/>
    </location>
</feature>
<dbReference type="EMBL" id="UPPP01000091">
    <property type="protein sequence ID" value="VBB08465.1"/>
    <property type="molecule type" value="Genomic_DNA"/>
</dbReference>
<dbReference type="RefSeq" id="WP_122629334.1">
    <property type="nucleotide sequence ID" value="NZ_UPPP01000091.1"/>
</dbReference>
<protein>
    <submittedName>
        <fullName evidence="3">Peptidase m23</fullName>
    </submittedName>
</protein>
<dbReference type="PANTHER" id="PTHR21666:SF270">
    <property type="entry name" value="MUREIN HYDROLASE ACTIVATOR ENVC"/>
    <property type="match status" value="1"/>
</dbReference>
<organism evidence="3 4">
    <name type="scientific">Lucifera butyrica</name>
    <dbReference type="NCBI Taxonomy" id="1351585"/>
    <lineage>
        <taxon>Bacteria</taxon>
        <taxon>Bacillati</taxon>
        <taxon>Bacillota</taxon>
        <taxon>Negativicutes</taxon>
        <taxon>Veillonellales</taxon>
        <taxon>Veillonellaceae</taxon>
        <taxon>Lucifera</taxon>
    </lineage>
</organism>
<accession>A0A498RBV7</accession>
<evidence type="ECO:0000313" key="4">
    <source>
        <dbReference type="Proteomes" id="UP000277811"/>
    </source>
</evidence>
<name>A0A498RBV7_9FIRM</name>
<evidence type="ECO:0000259" key="2">
    <source>
        <dbReference type="Pfam" id="PF01551"/>
    </source>
</evidence>
<feature type="domain" description="M23ase beta-sheet core" evidence="2">
    <location>
        <begin position="44"/>
        <end position="131"/>
    </location>
</feature>
<dbReference type="InterPro" id="IPR050570">
    <property type="entry name" value="Cell_wall_metabolism_enzyme"/>
</dbReference>
<keyword evidence="1" id="KW-0732">Signal</keyword>
<proteinExistence type="predicted"/>
<dbReference type="InterPro" id="IPR011055">
    <property type="entry name" value="Dup_hybrid_motif"/>
</dbReference>
<dbReference type="PANTHER" id="PTHR21666">
    <property type="entry name" value="PEPTIDASE-RELATED"/>
    <property type="match status" value="1"/>
</dbReference>
<dbReference type="Proteomes" id="UP000277811">
    <property type="component" value="Unassembled WGS sequence"/>
</dbReference>
<dbReference type="CDD" id="cd12797">
    <property type="entry name" value="M23_peptidase"/>
    <property type="match status" value="1"/>
</dbReference>
<sequence length="150" mass="16290">MRKIIIFMMLCCSLLSMSVVYADPLVITSTFGPRINPITGEYSFHTGIDIAKNYGDPIPALFSGEVVFAGPKGGYGNAIILHHADNTYTLYGHCSQLFVVAGQKVKAGEVIGLIGSTGNSTGPHLHLEYWVPTQNGGWEYADPLILWSQK</sequence>
<dbReference type="SUPFAM" id="SSF51261">
    <property type="entry name" value="Duplicated hybrid motif"/>
    <property type="match status" value="1"/>
</dbReference>
<gene>
    <name evidence="3" type="ORF">LUCI_3737</name>
</gene>
<dbReference type="Pfam" id="PF01551">
    <property type="entry name" value="Peptidase_M23"/>
    <property type="match status" value="1"/>
</dbReference>
<dbReference type="AlphaFoldDB" id="A0A498RBV7"/>
<dbReference type="GO" id="GO:0004222">
    <property type="term" value="F:metalloendopeptidase activity"/>
    <property type="evidence" value="ECO:0007669"/>
    <property type="project" value="TreeGrafter"/>
</dbReference>
<evidence type="ECO:0000313" key="3">
    <source>
        <dbReference type="EMBL" id="VBB08465.1"/>
    </source>
</evidence>
<keyword evidence="4" id="KW-1185">Reference proteome</keyword>
<dbReference type="OrthoDB" id="9809488at2"/>
<reference evidence="3 4" key="1">
    <citation type="submission" date="2018-06" db="EMBL/GenBank/DDBJ databases">
        <authorList>
            <person name="Strepis N."/>
        </authorList>
    </citation>
    <scope>NUCLEOTIDE SEQUENCE [LARGE SCALE GENOMIC DNA]</scope>
    <source>
        <strain evidence="3">LUCI</strain>
    </source>
</reference>